<dbReference type="STRING" id="10181.G5BSK1"/>
<dbReference type="PROSITE" id="PS50003">
    <property type="entry name" value="PH_DOMAIN"/>
    <property type="match status" value="1"/>
</dbReference>
<dbReference type="InterPro" id="IPR050729">
    <property type="entry name" value="Rho-GAP"/>
</dbReference>
<dbReference type="GO" id="GO:0005096">
    <property type="term" value="F:GTPase activator activity"/>
    <property type="evidence" value="ECO:0007669"/>
    <property type="project" value="UniProtKB-KW"/>
</dbReference>
<dbReference type="SUPFAM" id="SSF50729">
    <property type="entry name" value="PH domain-like"/>
    <property type="match status" value="1"/>
</dbReference>
<evidence type="ECO:0000313" key="5">
    <source>
        <dbReference type="EMBL" id="EHB12262.1"/>
    </source>
</evidence>
<dbReference type="InterPro" id="IPR001849">
    <property type="entry name" value="PH_domain"/>
</dbReference>
<dbReference type="GO" id="GO:0005737">
    <property type="term" value="C:cytoplasm"/>
    <property type="evidence" value="ECO:0007669"/>
    <property type="project" value="TreeGrafter"/>
</dbReference>
<keyword evidence="1" id="KW-0343">GTPase activation</keyword>
<dbReference type="SMART" id="SM00233">
    <property type="entry name" value="PH"/>
    <property type="match status" value="1"/>
</dbReference>
<dbReference type="Gene3D" id="1.10.555.10">
    <property type="entry name" value="Rho GTPase activation protein"/>
    <property type="match status" value="1"/>
</dbReference>
<dbReference type="InterPro" id="IPR011993">
    <property type="entry name" value="PH-like_dom_sf"/>
</dbReference>
<feature type="compositionally biased region" description="Polar residues" evidence="2">
    <location>
        <begin position="1"/>
        <end position="11"/>
    </location>
</feature>
<dbReference type="Proteomes" id="UP000006813">
    <property type="component" value="Unassembled WGS sequence"/>
</dbReference>
<sequence>MPQHKPSTMSHSDAAKFRTEQNASTEAVLTLSHKTDKREIQSAGLTVICNALPYPRDSLKEHTRRLKEVVFPFISKQSCTAVPEITHQDPGQEKYGLLIVTKITENGKKVQKSWLSSWAVLQGSSLLFTKTQGTSTSWFGSNQSKPEFTVDLKGAVIKMASKGKSSKKNIFELKTHQGKELLIQSDNDAVINDWFKVLSSAINNQAVETVEAIEEEIPGSPGIEKQDKEKDQKDLKKLHSMKAVREKGYIKDQVFGVNLANLCQRENGTVPGFVRLCIKHVKEWGLDVDRIYTVRGNFTMIQKLRFAINHDEKLDLNDSKWEDIHVISGALKMFF</sequence>
<dbReference type="PANTHER" id="PTHR23176:SF107">
    <property type="entry name" value="RHO GTPASE-ACTIVATING PROTEIN 12"/>
    <property type="match status" value="1"/>
</dbReference>
<feature type="domain" description="Rho-GAP" evidence="4">
    <location>
        <begin position="257"/>
        <end position="335"/>
    </location>
</feature>
<evidence type="ECO:0000256" key="1">
    <source>
        <dbReference type="ARBA" id="ARBA00022468"/>
    </source>
</evidence>
<organism evidence="5 6">
    <name type="scientific">Heterocephalus glaber</name>
    <name type="common">Naked mole rat</name>
    <dbReference type="NCBI Taxonomy" id="10181"/>
    <lineage>
        <taxon>Eukaryota</taxon>
        <taxon>Metazoa</taxon>
        <taxon>Chordata</taxon>
        <taxon>Craniata</taxon>
        <taxon>Vertebrata</taxon>
        <taxon>Euteleostomi</taxon>
        <taxon>Mammalia</taxon>
        <taxon>Eutheria</taxon>
        <taxon>Euarchontoglires</taxon>
        <taxon>Glires</taxon>
        <taxon>Rodentia</taxon>
        <taxon>Hystricomorpha</taxon>
        <taxon>Bathyergidae</taxon>
        <taxon>Heterocephalus</taxon>
    </lineage>
</organism>
<feature type="region of interest" description="Disordered" evidence="2">
    <location>
        <begin position="1"/>
        <end position="21"/>
    </location>
</feature>
<dbReference type="PANTHER" id="PTHR23176">
    <property type="entry name" value="RHO/RAC/CDC GTPASE-ACTIVATING PROTEIN"/>
    <property type="match status" value="1"/>
</dbReference>
<dbReference type="Pfam" id="PF00169">
    <property type="entry name" value="PH"/>
    <property type="match status" value="1"/>
</dbReference>
<dbReference type="InterPro" id="IPR008936">
    <property type="entry name" value="Rho_GTPase_activation_prot"/>
</dbReference>
<dbReference type="AlphaFoldDB" id="G5BSK1"/>
<dbReference type="InParanoid" id="G5BSK1"/>
<dbReference type="SUPFAM" id="SSF48350">
    <property type="entry name" value="GTPase activation domain, GAP"/>
    <property type="match status" value="1"/>
</dbReference>
<dbReference type="Pfam" id="PF00620">
    <property type="entry name" value="RhoGAP"/>
    <property type="match status" value="1"/>
</dbReference>
<evidence type="ECO:0000313" key="6">
    <source>
        <dbReference type="Proteomes" id="UP000006813"/>
    </source>
</evidence>
<dbReference type="EMBL" id="JH171642">
    <property type="protein sequence ID" value="EHB12262.1"/>
    <property type="molecule type" value="Genomic_DNA"/>
</dbReference>
<dbReference type="CDD" id="cd13233">
    <property type="entry name" value="PH_ARHGAP9-like"/>
    <property type="match status" value="1"/>
</dbReference>
<evidence type="ECO:0000259" key="4">
    <source>
        <dbReference type="PROSITE" id="PS50238"/>
    </source>
</evidence>
<protein>
    <submittedName>
        <fullName evidence="5">Rho GTPase-activating protein 12</fullName>
    </submittedName>
</protein>
<dbReference type="InterPro" id="IPR000198">
    <property type="entry name" value="RhoGAP_dom"/>
</dbReference>
<dbReference type="GO" id="GO:0007165">
    <property type="term" value="P:signal transduction"/>
    <property type="evidence" value="ECO:0007669"/>
    <property type="project" value="InterPro"/>
</dbReference>
<accession>G5BSK1</accession>
<evidence type="ECO:0000259" key="3">
    <source>
        <dbReference type="PROSITE" id="PS50003"/>
    </source>
</evidence>
<feature type="domain" description="PH" evidence="3">
    <location>
        <begin position="91"/>
        <end position="203"/>
    </location>
</feature>
<gene>
    <name evidence="5" type="ORF">GW7_20989</name>
</gene>
<reference evidence="5 6" key="1">
    <citation type="journal article" date="2011" name="Nature">
        <title>Genome sequencing reveals insights into physiology and longevity of the naked mole rat.</title>
        <authorList>
            <person name="Kim E.B."/>
            <person name="Fang X."/>
            <person name="Fushan A.A."/>
            <person name="Huang Z."/>
            <person name="Lobanov A.V."/>
            <person name="Han L."/>
            <person name="Marino S.M."/>
            <person name="Sun X."/>
            <person name="Turanov A.A."/>
            <person name="Yang P."/>
            <person name="Yim S.H."/>
            <person name="Zhao X."/>
            <person name="Kasaikina M.V."/>
            <person name="Stoletzki N."/>
            <person name="Peng C."/>
            <person name="Polak P."/>
            <person name="Xiong Z."/>
            <person name="Kiezun A."/>
            <person name="Zhu Y."/>
            <person name="Chen Y."/>
            <person name="Kryukov G.V."/>
            <person name="Zhang Q."/>
            <person name="Peshkin L."/>
            <person name="Yang L."/>
            <person name="Bronson R.T."/>
            <person name="Buffenstein R."/>
            <person name="Wang B."/>
            <person name="Han C."/>
            <person name="Li Q."/>
            <person name="Chen L."/>
            <person name="Zhao W."/>
            <person name="Sunyaev S.R."/>
            <person name="Park T.J."/>
            <person name="Zhang G."/>
            <person name="Wang J."/>
            <person name="Gladyshev V.N."/>
        </authorList>
    </citation>
    <scope>NUCLEOTIDE SEQUENCE [LARGE SCALE GENOMIC DNA]</scope>
</reference>
<evidence type="ECO:0000256" key="2">
    <source>
        <dbReference type="SAM" id="MobiDB-lite"/>
    </source>
</evidence>
<dbReference type="Gene3D" id="2.30.29.30">
    <property type="entry name" value="Pleckstrin-homology domain (PH domain)/Phosphotyrosine-binding domain (PTB)"/>
    <property type="match status" value="1"/>
</dbReference>
<dbReference type="FunFam" id="2.30.29.30:FF:000100">
    <property type="entry name" value="Rho GTPase activating protein 12"/>
    <property type="match status" value="1"/>
</dbReference>
<name>G5BSK1_HETGA</name>
<proteinExistence type="predicted"/>
<dbReference type="PROSITE" id="PS50238">
    <property type="entry name" value="RHOGAP"/>
    <property type="match status" value="1"/>
</dbReference>